<dbReference type="GO" id="GO:0015074">
    <property type="term" value="P:DNA integration"/>
    <property type="evidence" value="ECO:0007669"/>
    <property type="project" value="InterPro"/>
</dbReference>
<dbReference type="PANTHER" id="PTHR35004">
    <property type="entry name" value="TRANSPOSASE RV3428C-RELATED"/>
    <property type="match status" value="1"/>
</dbReference>
<evidence type="ECO:0000259" key="1">
    <source>
        <dbReference type="PROSITE" id="PS50994"/>
    </source>
</evidence>
<name>X1LTL2_9ZZZZ</name>
<protein>
    <recommendedName>
        <fullName evidence="1">Integrase catalytic domain-containing protein</fullName>
    </recommendedName>
</protein>
<evidence type="ECO:0000313" key="2">
    <source>
        <dbReference type="EMBL" id="GAH97448.1"/>
    </source>
</evidence>
<dbReference type="EMBL" id="BARV01001544">
    <property type="protein sequence ID" value="GAH97448.1"/>
    <property type="molecule type" value="Genomic_DNA"/>
</dbReference>
<dbReference type="InterPro" id="IPR001584">
    <property type="entry name" value="Integrase_cat-core"/>
</dbReference>
<feature type="non-terminal residue" evidence="2">
    <location>
        <position position="1"/>
    </location>
</feature>
<accession>X1LTL2</accession>
<gene>
    <name evidence="2" type="ORF">S06H3_04408</name>
</gene>
<reference evidence="2" key="1">
    <citation type="journal article" date="2014" name="Front. Microbiol.">
        <title>High frequency of phylogenetically diverse reductive dehalogenase-homologous genes in deep subseafloor sedimentary metagenomes.</title>
        <authorList>
            <person name="Kawai M."/>
            <person name="Futagami T."/>
            <person name="Toyoda A."/>
            <person name="Takaki Y."/>
            <person name="Nishi S."/>
            <person name="Hori S."/>
            <person name="Arai W."/>
            <person name="Tsubouchi T."/>
            <person name="Morono Y."/>
            <person name="Uchiyama I."/>
            <person name="Ito T."/>
            <person name="Fujiyama A."/>
            <person name="Inagaki F."/>
            <person name="Takami H."/>
        </authorList>
    </citation>
    <scope>NUCLEOTIDE SEQUENCE</scope>
    <source>
        <strain evidence="2">Expedition CK06-06</strain>
    </source>
</reference>
<comment type="caution">
    <text evidence="2">The sequence shown here is derived from an EMBL/GenBank/DDBJ whole genome shotgun (WGS) entry which is preliminary data.</text>
</comment>
<feature type="domain" description="Integrase catalytic" evidence="1">
    <location>
        <begin position="1"/>
        <end position="108"/>
    </location>
</feature>
<dbReference type="PROSITE" id="PS50994">
    <property type="entry name" value="INTEGRASE"/>
    <property type="match status" value="1"/>
</dbReference>
<organism evidence="2">
    <name type="scientific">marine sediment metagenome</name>
    <dbReference type="NCBI Taxonomy" id="412755"/>
    <lineage>
        <taxon>unclassified sequences</taxon>
        <taxon>metagenomes</taxon>
        <taxon>ecological metagenomes</taxon>
    </lineage>
</organism>
<proteinExistence type="predicted"/>
<sequence>ITEIVIIDNMKPAIDKADRYSPRVNRQFLEYAQDRGFIVDPAYSGHAKGKPIVERAVPYVRDNFFAGEAFISLEDGRERAVCWCNHVAGKRIHGTTRKIPAQVFEEVEKGSLKPYPGDRYDIPYWAVCKVHPDHHIRFKNSLYSVPTKYSYLKAGLEI</sequence>
<dbReference type="AlphaFoldDB" id="X1LTL2"/>
<dbReference type="PANTHER" id="PTHR35004:SF8">
    <property type="entry name" value="TRANSPOSASE RV3428C-RELATED"/>
    <property type="match status" value="1"/>
</dbReference>